<feature type="non-terminal residue" evidence="1">
    <location>
        <position position="1"/>
    </location>
</feature>
<name>A0A3E0IQE5_9STAP</name>
<accession>A0A3E0IQE5</accession>
<evidence type="ECO:0000313" key="2">
    <source>
        <dbReference type="Proteomes" id="UP000256562"/>
    </source>
</evidence>
<evidence type="ECO:0000313" key="1">
    <source>
        <dbReference type="EMBL" id="REH96555.1"/>
    </source>
</evidence>
<organism evidence="1 2">
    <name type="scientific">Staphylococcus felis</name>
    <dbReference type="NCBI Taxonomy" id="46127"/>
    <lineage>
        <taxon>Bacteria</taxon>
        <taxon>Bacillati</taxon>
        <taxon>Bacillota</taxon>
        <taxon>Bacilli</taxon>
        <taxon>Bacillales</taxon>
        <taxon>Staphylococcaceae</taxon>
        <taxon>Staphylococcus</taxon>
    </lineage>
</organism>
<dbReference type="Proteomes" id="UP000256562">
    <property type="component" value="Unassembled WGS sequence"/>
</dbReference>
<proteinExistence type="predicted"/>
<comment type="caution">
    <text evidence="1">The sequence shown here is derived from an EMBL/GenBank/DDBJ whole genome shotgun (WGS) entry which is preliminary data.</text>
</comment>
<protein>
    <submittedName>
        <fullName evidence="1">Uncharacterized protein</fullName>
    </submittedName>
</protein>
<dbReference type="AlphaFoldDB" id="A0A3E0IQE5"/>
<gene>
    <name evidence="1" type="ORF">DOS83_05310</name>
</gene>
<reference evidence="1 2" key="1">
    <citation type="journal article" date="2018" name="Vet. Microbiol.">
        <title>Characterisation of Staphylococcus felis isolated from cats using whole genome sequencing.</title>
        <authorList>
            <person name="Worthing K."/>
            <person name="Pang S."/>
            <person name="Trott D.J."/>
            <person name="Abraham S."/>
            <person name="Coombs G.W."/>
            <person name="Jordan D."/>
            <person name="McIntyre L."/>
            <person name="Davies M.R."/>
            <person name="Norris J."/>
        </authorList>
    </citation>
    <scope>NUCLEOTIDE SEQUENCE [LARGE SCALE GENOMIC DNA]</scope>
    <source>
        <strain evidence="1 2">F9</strain>
    </source>
</reference>
<sequence length="196" mass="22150">RESGGDAGITQSTAVRDINALTGNLAQGLLQYVPSTFRNFAVRGHTNIKSGYDQLLAFFNNSNWANDIQYGNSGWGPRGTRRREKGGIVNSLELAWLADGGFSESVISHDPANKIKSKAIWDRTGEMLGYTDDYELLKELVRLFNDNNEYTKEIRNNTSRKSENDIYMDGKKVGKVVATHVRDEIDKIDNRKRRFQ</sequence>
<dbReference type="EMBL" id="QKXQ01000249">
    <property type="protein sequence ID" value="REH96555.1"/>
    <property type="molecule type" value="Genomic_DNA"/>
</dbReference>